<keyword evidence="1" id="KW-0547">Nucleotide-binding</keyword>
<gene>
    <name evidence="3" type="ORF">BXY45_10355</name>
</gene>
<dbReference type="Proteomes" id="UP000245469">
    <property type="component" value="Unassembled WGS sequence"/>
</dbReference>
<dbReference type="InterPro" id="IPR008334">
    <property type="entry name" value="5'-Nucleotdase_C"/>
</dbReference>
<dbReference type="SUPFAM" id="SSF56300">
    <property type="entry name" value="Metallo-dependent phosphatases"/>
    <property type="match status" value="1"/>
</dbReference>
<feature type="domain" description="5'-Nucleotidase C-terminal" evidence="2">
    <location>
        <begin position="416"/>
        <end position="586"/>
    </location>
</feature>
<dbReference type="Pfam" id="PF02872">
    <property type="entry name" value="5_nucleotid_C"/>
    <property type="match status" value="1"/>
</dbReference>
<organism evidence="3 4">
    <name type="scientific">Quadrisphaera granulorum</name>
    <dbReference type="NCBI Taxonomy" id="317664"/>
    <lineage>
        <taxon>Bacteria</taxon>
        <taxon>Bacillati</taxon>
        <taxon>Actinomycetota</taxon>
        <taxon>Actinomycetes</taxon>
        <taxon>Kineosporiales</taxon>
        <taxon>Kineosporiaceae</taxon>
        <taxon>Quadrisphaera</taxon>
    </lineage>
</organism>
<reference evidence="3 4" key="1">
    <citation type="submission" date="2018-03" db="EMBL/GenBank/DDBJ databases">
        <title>Genomic Encyclopedia of Archaeal and Bacterial Type Strains, Phase II (KMG-II): from individual species to whole genera.</title>
        <authorList>
            <person name="Goeker M."/>
        </authorList>
    </citation>
    <scope>NUCLEOTIDE SEQUENCE [LARGE SCALE GENOMIC DNA]</scope>
    <source>
        <strain evidence="3 4">DSM 44889</strain>
    </source>
</reference>
<evidence type="ECO:0000313" key="3">
    <source>
        <dbReference type="EMBL" id="PWJ55385.1"/>
    </source>
</evidence>
<keyword evidence="4" id="KW-1185">Reference proteome</keyword>
<dbReference type="InterPro" id="IPR036907">
    <property type="entry name" value="5'-Nucleotdase_C_sf"/>
</dbReference>
<dbReference type="Gene3D" id="3.90.780.10">
    <property type="entry name" value="5'-Nucleotidase, C-terminal domain"/>
    <property type="match status" value="1"/>
</dbReference>
<dbReference type="InterPro" id="IPR029052">
    <property type="entry name" value="Metallo-depent_PP-like"/>
</dbReference>
<dbReference type="GO" id="GO:0000166">
    <property type="term" value="F:nucleotide binding"/>
    <property type="evidence" value="ECO:0007669"/>
    <property type="project" value="UniProtKB-KW"/>
</dbReference>
<name>A0A316ACC3_9ACTN</name>
<evidence type="ECO:0000313" key="4">
    <source>
        <dbReference type="Proteomes" id="UP000245469"/>
    </source>
</evidence>
<accession>A0A316ACC3</accession>
<sequence>MVKEASSTVKVSASRSAGNVRIVRFVTASRRASSASAALAATALVLGSAGAAWAADTAAPVVPVVPVAPQQPAPVPAEGGVRLTLLHANDLESALLPETDESGAEQAGAARFVSLVERQRAAAEARGPVLTLAGGDLFLPGPQLDASRLDGTGELYDALAFDAAGFDASAIGNHDFDLTPDFLADYLDAVSDETPFVAANLDLSGEPRLQAEADDGTVVASTVVESAGERFGVIGLTTPELPELTSLGEVRVDPDLADIANAQAAALEADGVTKIVLVSHLQDVDNEVALVPQLRGVDVVVSAGGGEVMASPGDALLPGDEVSTDAAGAPLAYPTVVGAADGARVPVVTTSGLYRYVGQLVVDFDAEGRLVAVDDVASRPVPVTSTGPDAVTPDPDVVAEVEEPVAAYVDGLASQVVARSEVPLDGRRDAVRSRETGLGSLVADSLLAAGRAGAEAAGIEPPVVALQNGGGIRNDSVLPVGDVSALDTYDVTPFANFVAVAPELPVAAFVAAVDHGAGAGAGSFAQVAGFSYTADPDAPAGARVQTLTLADGTPVVVGGQRVLDGTISVASIDFLLRGSDGYDAFDGAAFEVLPTTQQQALQTYLRDDLGGTVTAAQYPEAGTGRITQL</sequence>
<comment type="similarity">
    <text evidence="1">Belongs to the 5'-nucleotidase family.</text>
</comment>
<evidence type="ECO:0000259" key="2">
    <source>
        <dbReference type="Pfam" id="PF02872"/>
    </source>
</evidence>
<dbReference type="InterPro" id="IPR006179">
    <property type="entry name" value="5_nucleotidase/apyrase"/>
</dbReference>
<comment type="caution">
    <text evidence="3">The sequence shown here is derived from an EMBL/GenBank/DDBJ whole genome shotgun (WGS) entry which is preliminary data.</text>
</comment>
<dbReference type="OrthoDB" id="1016457at2"/>
<protein>
    <submittedName>
        <fullName evidence="3">5'-nucleotidase</fullName>
    </submittedName>
</protein>
<dbReference type="AlphaFoldDB" id="A0A316ACC3"/>
<keyword evidence="1" id="KW-0378">Hydrolase</keyword>
<proteinExistence type="inferred from homology"/>
<dbReference type="GO" id="GO:0009166">
    <property type="term" value="P:nucleotide catabolic process"/>
    <property type="evidence" value="ECO:0007669"/>
    <property type="project" value="InterPro"/>
</dbReference>
<dbReference type="PANTHER" id="PTHR11575">
    <property type="entry name" value="5'-NUCLEOTIDASE-RELATED"/>
    <property type="match status" value="1"/>
</dbReference>
<dbReference type="SUPFAM" id="SSF55816">
    <property type="entry name" value="5'-nucleotidase (syn. UDP-sugar hydrolase), C-terminal domain"/>
    <property type="match status" value="1"/>
</dbReference>
<dbReference type="Gene3D" id="3.60.21.10">
    <property type="match status" value="1"/>
</dbReference>
<dbReference type="GO" id="GO:0016787">
    <property type="term" value="F:hydrolase activity"/>
    <property type="evidence" value="ECO:0007669"/>
    <property type="project" value="UniProtKB-KW"/>
</dbReference>
<evidence type="ECO:0000256" key="1">
    <source>
        <dbReference type="RuleBase" id="RU362119"/>
    </source>
</evidence>
<dbReference type="PANTHER" id="PTHR11575:SF24">
    <property type="entry name" value="5'-NUCLEOTIDASE"/>
    <property type="match status" value="1"/>
</dbReference>
<dbReference type="PRINTS" id="PR01607">
    <property type="entry name" value="APYRASEFAMLY"/>
</dbReference>
<dbReference type="EMBL" id="QGDQ01000003">
    <property type="protein sequence ID" value="PWJ55385.1"/>
    <property type="molecule type" value="Genomic_DNA"/>
</dbReference>